<evidence type="ECO:0000313" key="5">
    <source>
        <dbReference type="EMBL" id="SFE34490.1"/>
    </source>
</evidence>
<dbReference type="SUPFAM" id="SSF47729">
    <property type="entry name" value="IHF-like DNA-binding proteins"/>
    <property type="match status" value="1"/>
</dbReference>
<accession>A0A1I1ZVB4</accession>
<proteinExistence type="inferred from homology"/>
<gene>
    <name evidence="5" type="ORF">SAMN05216245_10491</name>
</gene>
<dbReference type="GO" id="GO:0030527">
    <property type="term" value="F:structural constituent of chromatin"/>
    <property type="evidence" value="ECO:0007669"/>
    <property type="project" value="InterPro"/>
</dbReference>
<keyword evidence="2" id="KW-0226">DNA condensation</keyword>
<dbReference type="RefSeq" id="WP_093913127.1">
    <property type="nucleotide sequence ID" value="NZ_FONL01000004.1"/>
</dbReference>
<dbReference type="SMART" id="SM00411">
    <property type="entry name" value="BHL"/>
    <property type="match status" value="1"/>
</dbReference>
<organism evidence="5 6">
    <name type="scientific">Succiniclasticum ruminis DSM 9236</name>
    <dbReference type="NCBI Taxonomy" id="1123323"/>
    <lineage>
        <taxon>Bacteria</taxon>
        <taxon>Bacillati</taxon>
        <taxon>Bacillota</taxon>
        <taxon>Negativicutes</taxon>
        <taxon>Acidaminococcales</taxon>
        <taxon>Acidaminococcaceae</taxon>
        <taxon>Succiniclasticum</taxon>
    </lineage>
</organism>
<protein>
    <submittedName>
        <fullName evidence="5">DNA-binding protein HU-beta</fullName>
    </submittedName>
</protein>
<dbReference type="Pfam" id="PF00216">
    <property type="entry name" value="Bac_DNA_binding"/>
    <property type="match status" value="1"/>
</dbReference>
<dbReference type="InterPro" id="IPR010992">
    <property type="entry name" value="IHF-like_DNA-bd_dom_sf"/>
</dbReference>
<dbReference type="Gene3D" id="4.10.520.10">
    <property type="entry name" value="IHF-like DNA-binding proteins"/>
    <property type="match status" value="1"/>
</dbReference>
<dbReference type="GO" id="GO:0003677">
    <property type="term" value="F:DNA binding"/>
    <property type="evidence" value="ECO:0007669"/>
    <property type="project" value="UniProtKB-KW"/>
</dbReference>
<reference evidence="5 6" key="1">
    <citation type="submission" date="2016-10" db="EMBL/GenBank/DDBJ databases">
        <authorList>
            <person name="de Groot N.N."/>
        </authorList>
    </citation>
    <scope>NUCLEOTIDE SEQUENCE [LARGE SCALE GENOMIC DNA]</scope>
    <source>
        <strain evidence="5 6">DSM 9236</strain>
    </source>
</reference>
<evidence type="ECO:0000256" key="3">
    <source>
        <dbReference type="ARBA" id="ARBA00023125"/>
    </source>
</evidence>
<dbReference type="OrthoDB" id="9799835at2"/>
<evidence type="ECO:0000256" key="1">
    <source>
        <dbReference type="ARBA" id="ARBA00010529"/>
    </source>
</evidence>
<dbReference type="AlphaFoldDB" id="A0A1I1ZVB4"/>
<dbReference type="GO" id="GO:0030261">
    <property type="term" value="P:chromosome condensation"/>
    <property type="evidence" value="ECO:0007669"/>
    <property type="project" value="UniProtKB-KW"/>
</dbReference>
<dbReference type="GO" id="GO:0005829">
    <property type="term" value="C:cytosol"/>
    <property type="evidence" value="ECO:0007669"/>
    <property type="project" value="TreeGrafter"/>
</dbReference>
<dbReference type="PANTHER" id="PTHR33175:SF3">
    <property type="entry name" value="DNA-BINDING PROTEIN HU-BETA"/>
    <property type="match status" value="1"/>
</dbReference>
<dbReference type="Proteomes" id="UP000198896">
    <property type="component" value="Unassembled WGS sequence"/>
</dbReference>
<evidence type="ECO:0000256" key="2">
    <source>
        <dbReference type="ARBA" id="ARBA00023067"/>
    </source>
</evidence>
<dbReference type="CDD" id="cd13831">
    <property type="entry name" value="HU"/>
    <property type="match status" value="1"/>
</dbReference>
<comment type="similarity">
    <text evidence="1 4">Belongs to the bacterial histone-like protein family.</text>
</comment>
<evidence type="ECO:0000256" key="4">
    <source>
        <dbReference type="RuleBase" id="RU003939"/>
    </source>
</evidence>
<dbReference type="EMBL" id="FONL01000004">
    <property type="protein sequence ID" value="SFE34490.1"/>
    <property type="molecule type" value="Genomic_DNA"/>
</dbReference>
<name>A0A1I1ZVB4_9FIRM</name>
<dbReference type="STRING" id="1123323.SAMN05216245_10491"/>
<keyword evidence="3 5" id="KW-0238">DNA-binding</keyword>
<dbReference type="PRINTS" id="PR01727">
    <property type="entry name" value="DNABINDINGHU"/>
</dbReference>
<dbReference type="InterPro" id="IPR000119">
    <property type="entry name" value="Hist_DNA-bd"/>
</dbReference>
<dbReference type="PROSITE" id="PS00045">
    <property type="entry name" value="HISTONE_LIKE"/>
    <property type="match status" value="1"/>
</dbReference>
<dbReference type="PANTHER" id="PTHR33175">
    <property type="entry name" value="DNA-BINDING PROTEIN HU"/>
    <property type="match status" value="1"/>
</dbReference>
<dbReference type="InterPro" id="IPR020816">
    <property type="entry name" value="Histone-like_DNA-bd_CS"/>
</dbReference>
<evidence type="ECO:0000313" key="6">
    <source>
        <dbReference type="Proteomes" id="UP000198896"/>
    </source>
</evidence>
<keyword evidence="6" id="KW-1185">Reference proteome</keyword>
<sequence>MNKKELVAATAEASGMPKKCVEMVLKALTANVIAEVAKKGKVQLIGFGTFEARARAARTGKNPQTGKPIKIAAATVPAFKAGKAFKDAVNKPAKKKAAKKAK</sequence>